<dbReference type="PANTHER" id="PTHR31435:SF10">
    <property type="entry name" value="BSR4717 PROTEIN"/>
    <property type="match status" value="1"/>
</dbReference>
<dbReference type="RefSeq" id="WP_307160805.1">
    <property type="nucleotide sequence ID" value="NZ_JAUSWV010000001.1"/>
</dbReference>
<evidence type="ECO:0000313" key="3">
    <source>
        <dbReference type="Proteomes" id="UP001230654"/>
    </source>
</evidence>
<evidence type="ECO:0000313" key="2">
    <source>
        <dbReference type="EMBL" id="MDQ0578155.1"/>
    </source>
</evidence>
<dbReference type="PROSITE" id="PS51729">
    <property type="entry name" value="GNAT_YJDJ"/>
    <property type="match status" value="1"/>
</dbReference>
<organism evidence="2 3">
    <name type="scientific">Streptomyces rishiriensis</name>
    <dbReference type="NCBI Taxonomy" id="68264"/>
    <lineage>
        <taxon>Bacteria</taxon>
        <taxon>Bacillati</taxon>
        <taxon>Actinomycetota</taxon>
        <taxon>Actinomycetes</taxon>
        <taxon>Kitasatosporales</taxon>
        <taxon>Streptomycetaceae</taxon>
        <taxon>Streptomyces</taxon>
    </lineage>
</organism>
<feature type="domain" description="N-acetyltransferase" evidence="1">
    <location>
        <begin position="6"/>
        <end position="93"/>
    </location>
</feature>
<dbReference type="InterPro" id="IPR031165">
    <property type="entry name" value="GNAT_YJDJ"/>
</dbReference>
<dbReference type="InterPro" id="IPR016181">
    <property type="entry name" value="Acyl_CoA_acyltransferase"/>
</dbReference>
<comment type="caution">
    <text evidence="2">The sequence shown here is derived from an EMBL/GenBank/DDBJ whole genome shotgun (WGS) entry which is preliminary data.</text>
</comment>
<proteinExistence type="predicted"/>
<dbReference type="SUPFAM" id="SSF55729">
    <property type="entry name" value="Acyl-CoA N-acyltransferases (Nat)"/>
    <property type="match status" value="1"/>
</dbReference>
<gene>
    <name evidence="2" type="ORF">QF030_000333</name>
</gene>
<evidence type="ECO:0000259" key="1">
    <source>
        <dbReference type="PROSITE" id="PS51729"/>
    </source>
</evidence>
<dbReference type="PANTHER" id="PTHR31435">
    <property type="entry name" value="PROTEIN NATD1"/>
    <property type="match status" value="1"/>
</dbReference>
<protein>
    <submittedName>
        <fullName evidence="2">GNAT family acetyltransferase</fullName>
    </submittedName>
</protein>
<name>A0ABU0NHV5_STRRH</name>
<sequence>MNRTVRDNAEASRYEIFEDGRLAGFTDYKITGKKIAFNHTETLDGFTGRGVAGHLIAEELADARRRNLAVLPFCPVVRGRIARQPEEHLDLVLIEDRQRFDLPA</sequence>
<dbReference type="Pfam" id="PF14542">
    <property type="entry name" value="Acetyltransf_CG"/>
    <property type="match status" value="1"/>
</dbReference>
<dbReference type="Gene3D" id="3.40.630.30">
    <property type="match status" value="1"/>
</dbReference>
<keyword evidence="3" id="KW-1185">Reference proteome</keyword>
<dbReference type="InterPro" id="IPR045057">
    <property type="entry name" value="Gcn5-rel_NAT"/>
</dbReference>
<dbReference type="Proteomes" id="UP001230654">
    <property type="component" value="Unassembled WGS sequence"/>
</dbReference>
<reference evidence="2 3" key="1">
    <citation type="submission" date="2023-07" db="EMBL/GenBank/DDBJ databases">
        <title>Comparative genomics of wheat-associated soil bacteria to identify genetic determinants of phenazine resistance.</title>
        <authorList>
            <person name="Mouncey N."/>
        </authorList>
    </citation>
    <scope>NUCLEOTIDE SEQUENCE [LARGE SCALE GENOMIC DNA]</scope>
    <source>
        <strain evidence="2 3">B2I6</strain>
    </source>
</reference>
<accession>A0ABU0NHV5</accession>
<dbReference type="EMBL" id="JAUSWV010000001">
    <property type="protein sequence ID" value="MDQ0578155.1"/>
    <property type="molecule type" value="Genomic_DNA"/>
</dbReference>